<dbReference type="Proteomes" id="UP000236740">
    <property type="component" value="Unassembled WGS sequence"/>
</dbReference>
<dbReference type="PRINTS" id="PR01438">
    <property type="entry name" value="UNVRSLSTRESS"/>
</dbReference>
<comment type="similarity">
    <text evidence="1">Belongs to the universal stress protein A family.</text>
</comment>
<dbReference type="InterPro" id="IPR006015">
    <property type="entry name" value="Universal_stress_UspA"/>
</dbReference>
<accession>A0A1H5TQ57</accession>
<evidence type="ECO:0000313" key="4">
    <source>
        <dbReference type="Proteomes" id="UP000236740"/>
    </source>
</evidence>
<organism evidence="3 4">
    <name type="scientific">Halobellus limi</name>
    <dbReference type="NCBI Taxonomy" id="699433"/>
    <lineage>
        <taxon>Archaea</taxon>
        <taxon>Methanobacteriati</taxon>
        <taxon>Methanobacteriota</taxon>
        <taxon>Stenosarchaea group</taxon>
        <taxon>Halobacteria</taxon>
        <taxon>Halobacteriales</taxon>
        <taxon>Haloferacaceae</taxon>
        <taxon>Halobellus</taxon>
    </lineage>
</organism>
<evidence type="ECO:0000313" key="3">
    <source>
        <dbReference type="EMBL" id="SEF65002.1"/>
    </source>
</evidence>
<feature type="domain" description="UspA" evidence="2">
    <location>
        <begin position="154"/>
        <end position="291"/>
    </location>
</feature>
<feature type="domain" description="UspA" evidence="2">
    <location>
        <begin position="11"/>
        <end position="141"/>
    </location>
</feature>
<protein>
    <submittedName>
        <fullName evidence="3">Nucleotide-binding universal stress protein, UspA family</fullName>
    </submittedName>
</protein>
<dbReference type="Gene3D" id="3.40.50.620">
    <property type="entry name" value="HUPs"/>
    <property type="match status" value="2"/>
</dbReference>
<evidence type="ECO:0000259" key="2">
    <source>
        <dbReference type="Pfam" id="PF00582"/>
    </source>
</evidence>
<dbReference type="SUPFAM" id="SSF52402">
    <property type="entry name" value="Adenine nucleotide alpha hydrolases-like"/>
    <property type="match status" value="2"/>
</dbReference>
<sequence length="294" mass="31781">MWPLNEFGGVFENILVPTDGSDCAQAAVGYAADLATRYDSRVHALCVADSRTLENLPQYDQITKEREEVAERACNDLSESGVAVEQAVRTGVPYETILRYATEQDIDLIVMGTHGRTGVQRYLLGSVTEKVVRLSDVPVLTAKSEGDGEVTCPYTEILVPTDGSEGAEAAVDPAVDIAHTYNARLHTLSIIDTMAMGVDVRSGAILEALEESARSAVKTVEEQAAQASVSAVETEIEHGSPYRGIRSYVEEHDIDLVVMGTHGRSGIERYLLGSVAEKTVRTSPVPVMTVRQPE</sequence>
<gene>
    <name evidence="3" type="ORF">SAMN04488133_0350</name>
</gene>
<evidence type="ECO:0000256" key="1">
    <source>
        <dbReference type="ARBA" id="ARBA00008791"/>
    </source>
</evidence>
<proteinExistence type="inferred from homology"/>
<dbReference type="PANTHER" id="PTHR46268:SF6">
    <property type="entry name" value="UNIVERSAL STRESS PROTEIN UP12"/>
    <property type="match status" value="1"/>
</dbReference>
<dbReference type="Pfam" id="PF00582">
    <property type="entry name" value="Usp"/>
    <property type="match status" value="2"/>
</dbReference>
<dbReference type="PANTHER" id="PTHR46268">
    <property type="entry name" value="STRESS RESPONSE PROTEIN NHAX"/>
    <property type="match status" value="1"/>
</dbReference>
<dbReference type="AlphaFoldDB" id="A0A1H5TQ57"/>
<reference evidence="3 4" key="1">
    <citation type="submission" date="2016-10" db="EMBL/GenBank/DDBJ databases">
        <authorList>
            <person name="de Groot N.N."/>
        </authorList>
    </citation>
    <scope>NUCLEOTIDE SEQUENCE [LARGE SCALE GENOMIC DNA]</scope>
    <source>
        <strain evidence="3 4">CGMCC 1.10331</strain>
    </source>
</reference>
<dbReference type="InterPro" id="IPR006016">
    <property type="entry name" value="UspA"/>
</dbReference>
<dbReference type="CDD" id="cd00293">
    <property type="entry name" value="USP-like"/>
    <property type="match status" value="2"/>
</dbReference>
<dbReference type="EMBL" id="FNVN01000001">
    <property type="protein sequence ID" value="SEF65002.1"/>
    <property type="molecule type" value="Genomic_DNA"/>
</dbReference>
<dbReference type="InterPro" id="IPR014729">
    <property type="entry name" value="Rossmann-like_a/b/a_fold"/>
</dbReference>
<name>A0A1H5TQ57_9EURY</name>
<keyword evidence="4" id="KW-1185">Reference proteome</keyword>